<keyword evidence="3" id="KW-1185">Reference proteome</keyword>
<evidence type="ECO:0000313" key="3">
    <source>
        <dbReference type="Proteomes" id="UP001355207"/>
    </source>
</evidence>
<keyword evidence="1" id="KW-0812">Transmembrane</keyword>
<dbReference type="RefSeq" id="XP_066072767.1">
    <property type="nucleotide sequence ID" value="XM_066216670.1"/>
</dbReference>
<evidence type="ECO:0000313" key="2">
    <source>
        <dbReference type="EMBL" id="WWC86004.1"/>
    </source>
</evidence>
<gene>
    <name evidence="2" type="ORF">L201_000875</name>
</gene>
<evidence type="ECO:0000256" key="1">
    <source>
        <dbReference type="SAM" id="Phobius"/>
    </source>
</evidence>
<proteinExistence type="predicted"/>
<feature type="transmembrane region" description="Helical" evidence="1">
    <location>
        <begin position="50"/>
        <end position="68"/>
    </location>
</feature>
<name>A0AAX4JMK9_9TREE</name>
<reference evidence="2 3" key="1">
    <citation type="submission" date="2024-01" db="EMBL/GenBank/DDBJ databases">
        <title>Comparative genomics of Cryptococcus and Kwoniella reveals pathogenesis evolution and contrasting modes of karyotype evolution via chromosome fusion or intercentromeric recombination.</title>
        <authorList>
            <person name="Coelho M.A."/>
            <person name="David-Palma M."/>
            <person name="Shea T."/>
            <person name="Bowers K."/>
            <person name="McGinley-Smith S."/>
            <person name="Mohammad A.W."/>
            <person name="Gnirke A."/>
            <person name="Yurkov A.M."/>
            <person name="Nowrousian M."/>
            <person name="Sun S."/>
            <person name="Cuomo C.A."/>
            <person name="Heitman J."/>
        </authorList>
    </citation>
    <scope>NUCLEOTIDE SEQUENCE [LARGE SCALE GENOMIC DNA]</scope>
    <source>
        <strain evidence="2 3">CBS 6074</strain>
    </source>
</reference>
<dbReference type="Proteomes" id="UP001355207">
    <property type="component" value="Chromosome 1"/>
</dbReference>
<protein>
    <submittedName>
        <fullName evidence="2">Uncharacterized protein</fullName>
    </submittedName>
</protein>
<dbReference type="GeneID" id="91091547"/>
<organism evidence="2 3">
    <name type="scientific">Kwoniella dendrophila CBS 6074</name>
    <dbReference type="NCBI Taxonomy" id="1295534"/>
    <lineage>
        <taxon>Eukaryota</taxon>
        <taxon>Fungi</taxon>
        <taxon>Dikarya</taxon>
        <taxon>Basidiomycota</taxon>
        <taxon>Agaricomycotina</taxon>
        <taxon>Tremellomycetes</taxon>
        <taxon>Tremellales</taxon>
        <taxon>Cryptococcaceae</taxon>
        <taxon>Kwoniella</taxon>
    </lineage>
</organism>
<keyword evidence="1" id="KW-1133">Transmembrane helix</keyword>
<sequence length="69" mass="8048">MSGNSDLARILLSVSVKPPKYNNLFSFPYSYWSFFNYLFRLSRVKHRSQFLVTGISVSVKFFIFLCIIG</sequence>
<dbReference type="EMBL" id="CP144098">
    <property type="protein sequence ID" value="WWC86004.1"/>
    <property type="molecule type" value="Genomic_DNA"/>
</dbReference>
<accession>A0AAX4JMK9</accession>
<keyword evidence="1" id="KW-0472">Membrane</keyword>
<dbReference type="AlphaFoldDB" id="A0AAX4JMK9"/>